<keyword evidence="1" id="KW-1133">Transmembrane helix</keyword>
<evidence type="ECO:0000313" key="2">
    <source>
        <dbReference type="EMBL" id="GAF96496.1"/>
    </source>
</evidence>
<dbReference type="AlphaFoldDB" id="X0UAZ8"/>
<organism evidence="2">
    <name type="scientific">marine sediment metagenome</name>
    <dbReference type="NCBI Taxonomy" id="412755"/>
    <lineage>
        <taxon>unclassified sequences</taxon>
        <taxon>metagenomes</taxon>
        <taxon>ecological metagenomes</taxon>
    </lineage>
</organism>
<comment type="caution">
    <text evidence="2">The sequence shown here is derived from an EMBL/GenBank/DDBJ whole genome shotgun (WGS) entry which is preliminary data.</text>
</comment>
<sequence length="257" mass="29195">MVRNSKKGKGQHDWTHKLESWKLFLYVAIILVLVLWMVRRIIDSIDEINEGYFNLMDVLIPLSLMVATVGALEVLFSTAIGAFRKDLSDRYKYLESTKRGAISTAIVAFIIAVLILAPPFQDMIEDASGRNVSETNDELFKNFRSKDPLNLTGLKRIAVSTEDNVLLNVTLYRGDKLDNAIIEENVTRVREWEHIFDIEDVDDFIIFAEPVAAPGDVTWELVMETQVRPQLIAGISVPFLFLGIINAVFYPVARMWS</sequence>
<feature type="transmembrane region" description="Helical" evidence="1">
    <location>
        <begin position="21"/>
        <end position="38"/>
    </location>
</feature>
<dbReference type="EMBL" id="BARS01010707">
    <property type="protein sequence ID" value="GAF96496.1"/>
    <property type="molecule type" value="Genomic_DNA"/>
</dbReference>
<feature type="transmembrane region" description="Helical" evidence="1">
    <location>
        <begin position="58"/>
        <end position="80"/>
    </location>
</feature>
<evidence type="ECO:0000256" key="1">
    <source>
        <dbReference type="SAM" id="Phobius"/>
    </source>
</evidence>
<gene>
    <name evidence="2" type="ORF">S01H1_19746</name>
</gene>
<name>X0UAZ8_9ZZZZ</name>
<keyword evidence="1" id="KW-0812">Transmembrane</keyword>
<reference evidence="2" key="1">
    <citation type="journal article" date="2014" name="Front. Microbiol.">
        <title>High frequency of phylogenetically diverse reductive dehalogenase-homologous genes in deep subseafloor sedimentary metagenomes.</title>
        <authorList>
            <person name="Kawai M."/>
            <person name="Futagami T."/>
            <person name="Toyoda A."/>
            <person name="Takaki Y."/>
            <person name="Nishi S."/>
            <person name="Hori S."/>
            <person name="Arai W."/>
            <person name="Tsubouchi T."/>
            <person name="Morono Y."/>
            <person name="Uchiyama I."/>
            <person name="Ito T."/>
            <person name="Fujiyama A."/>
            <person name="Inagaki F."/>
            <person name="Takami H."/>
        </authorList>
    </citation>
    <scope>NUCLEOTIDE SEQUENCE</scope>
    <source>
        <strain evidence="2">Expedition CK06-06</strain>
    </source>
</reference>
<accession>X0UAZ8</accession>
<feature type="non-terminal residue" evidence="2">
    <location>
        <position position="257"/>
    </location>
</feature>
<protein>
    <submittedName>
        <fullName evidence="2">Uncharacterized protein</fullName>
    </submittedName>
</protein>
<feature type="transmembrane region" description="Helical" evidence="1">
    <location>
        <begin position="101"/>
        <end position="120"/>
    </location>
</feature>
<keyword evidence="1" id="KW-0472">Membrane</keyword>
<proteinExistence type="predicted"/>
<feature type="transmembrane region" description="Helical" evidence="1">
    <location>
        <begin position="231"/>
        <end position="253"/>
    </location>
</feature>